<keyword evidence="1" id="KW-0812">Transmembrane</keyword>
<name>A0A285CHC0_9BACI</name>
<dbReference type="Pfam" id="PF08680">
    <property type="entry name" value="DUF1779"/>
    <property type="match status" value="1"/>
</dbReference>
<organism evidence="2 3">
    <name type="scientific">Bacillus oleivorans</name>
    <dbReference type="NCBI Taxonomy" id="1448271"/>
    <lineage>
        <taxon>Bacteria</taxon>
        <taxon>Bacillati</taxon>
        <taxon>Bacillota</taxon>
        <taxon>Bacilli</taxon>
        <taxon>Bacillales</taxon>
        <taxon>Bacillaceae</taxon>
        <taxon>Bacillus</taxon>
    </lineage>
</organism>
<dbReference type="Gene3D" id="3.30.2030.10">
    <property type="entry name" value="YwmB-like"/>
    <property type="match status" value="1"/>
</dbReference>
<evidence type="ECO:0000313" key="2">
    <source>
        <dbReference type="EMBL" id="SNX66997.1"/>
    </source>
</evidence>
<proteinExistence type="predicted"/>
<protein>
    <submittedName>
        <fullName evidence="2">TATA-box binding protein</fullName>
    </submittedName>
</protein>
<evidence type="ECO:0000256" key="1">
    <source>
        <dbReference type="SAM" id="Phobius"/>
    </source>
</evidence>
<dbReference type="SUPFAM" id="SSF143842">
    <property type="entry name" value="YwmB-like"/>
    <property type="match status" value="1"/>
</dbReference>
<sequence>MKRQYLVVWIVGIFCLVFGFFGNITSTANQQHQIFTLAETLQSEGGSINNWTVHASKSYSQITDETDWNGLVESFQHHYEQFHWDYSQKNDQSLLTGHVNKDGYSIELRLSATPTNDTLHTYLIYEVTSQNWNKKQVNSAINGLTKFWNEEFAVQPQVFTSIEGDFSDTMVEDLPEKANQILESLKAEKIESLQEEDFVSVSGYSKKLSNELANFHNMNVQIGLRNEGLGAKTTFVVGTPIITIEY</sequence>
<feature type="transmembrane region" description="Helical" evidence="1">
    <location>
        <begin position="6"/>
        <end position="24"/>
    </location>
</feature>
<keyword evidence="1" id="KW-1133">Transmembrane helix</keyword>
<evidence type="ECO:0000313" key="3">
    <source>
        <dbReference type="Proteomes" id="UP000219546"/>
    </source>
</evidence>
<keyword evidence="3" id="KW-1185">Reference proteome</keyword>
<dbReference type="InterPro" id="IPR014794">
    <property type="entry name" value="DUF1779"/>
</dbReference>
<accession>A0A285CHC0</accession>
<reference evidence="2 3" key="1">
    <citation type="submission" date="2017-08" db="EMBL/GenBank/DDBJ databases">
        <authorList>
            <person name="de Groot N.N."/>
        </authorList>
    </citation>
    <scope>NUCLEOTIDE SEQUENCE [LARGE SCALE GENOMIC DNA]</scope>
    <source>
        <strain evidence="2 3">JC228</strain>
    </source>
</reference>
<gene>
    <name evidence="2" type="ORF">SAMN05877753_101311</name>
</gene>
<dbReference type="RefSeq" id="WP_097156829.1">
    <property type="nucleotide sequence ID" value="NZ_JBEPMQ010000003.1"/>
</dbReference>
<dbReference type="OrthoDB" id="2374820at2"/>
<keyword evidence="1" id="KW-0472">Membrane</keyword>
<dbReference type="Proteomes" id="UP000219546">
    <property type="component" value="Unassembled WGS sequence"/>
</dbReference>
<dbReference type="AlphaFoldDB" id="A0A285CHC0"/>
<dbReference type="Gene3D" id="3.30.360.40">
    <property type="entry name" value="YwmB-like"/>
    <property type="match status" value="1"/>
</dbReference>
<dbReference type="InterPro" id="IPR036209">
    <property type="entry name" value="YwmB-like_sf"/>
</dbReference>
<dbReference type="EMBL" id="OAOP01000001">
    <property type="protein sequence ID" value="SNX66997.1"/>
    <property type="molecule type" value="Genomic_DNA"/>
</dbReference>